<sequence>MTEKKSSYTIRLKIEGDGTVTANLVKVGDAGERQFKRLQNAGNQADMVMQGISRTITRRLIPAFSAATAARSIIDNITLFEKIDTRIRRLTESVAEYEDAQKFISEKSNELSIDIATFADNYARLLTLQRSGVISDFQVKALAEGFANVGAALGATSTQIDQAMYGLSQTLTSSVVNMEDFKQVVEPLPGLMQELDKAAGVGAGGFRRLVADGKITSEFFAVTLISALSSYQGAAAAMADTVTGSWTRLKNQWVELSRTLQKPVANTLVPILNSLSEALNLITKLEEKSNSIVAKPDSGPINSIREQLADLRELNKEIERQQKILSSLDTPDKMARFAEGPQKSLERLIPLADKLEEKFGPEHLQLIDAEINKIQASIAKAPPPQNGRSWTEALEKDLASLEKLREKVVQITGEISAAPPAIMEKQSTAVADFIQSLNEQVKVLGVEGKERAQLRAELQLQNIARREEITLVPEQIKQVRNLVGQVYDLEQSQKKTTKAKQDAVTVIKDEIAALKLSERELFVQQTTRRFTTEQIGNQAAELKKNVELLYDEKEAMEARRKEEEKRRETIQSIIKLTEDQTDAQTEYNQRIAELNELYQQELITAPQRAAAEEEARQRMLYASTKWTDGVKRALESYEREATDAAYNAEQVTLSFLNNAEDAFTEFAMTGKFEWRDLLNTMIEDINRALVRQNITGPLAGALNQMISGFDFGSLFSSAAATGGVYDRGFAVKAYARGGIVHKPTIFPMANGAGLMGEAGPEAILPLRRLPSGNLGVESSGNGNPVYMVNVDARGATDAGATAAQVEQAVERALMARIPGIIRASSTTAKAEIIDSFQRRGGRFD</sequence>
<dbReference type="Proteomes" id="UP000595362">
    <property type="component" value="Chromosome"/>
</dbReference>
<feature type="coiled-coil region" evidence="1">
    <location>
        <begin position="301"/>
        <end position="328"/>
    </location>
</feature>
<dbReference type="Pfam" id="PF20155">
    <property type="entry name" value="TMP_3"/>
    <property type="match status" value="1"/>
</dbReference>
<evidence type="ECO:0000313" key="5">
    <source>
        <dbReference type="Proteomes" id="UP000595362"/>
    </source>
</evidence>
<name>A0A7T5R3K3_9BACT</name>
<accession>A0A7T5R3K3</accession>
<feature type="coiled-coil region" evidence="1">
    <location>
        <begin position="539"/>
        <end position="573"/>
    </location>
</feature>
<organism evidence="4 5">
    <name type="scientific">Micavibrio aeruginosavorus</name>
    <dbReference type="NCBI Taxonomy" id="349221"/>
    <lineage>
        <taxon>Bacteria</taxon>
        <taxon>Pseudomonadati</taxon>
        <taxon>Bdellovibrionota</taxon>
        <taxon>Bdellovibrionia</taxon>
        <taxon>Bdellovibrionales</taxon>
        <taxon>Pseudobdellovibrionaceae</taxon>
        <taxon>Micavibrio</taxon>
    </lineage>
</organism>
<proteinExistence type="predicted"/>
<evidence type="ECO:0000313" key="4">
    <source>
        <dbReference type="EMBL" id="QQG36821.1"/>
    </source>
</evidence>
<protein>
    <submittedName>
        <fullName evidence="4">Tape measure protein</fullName>
    </submittedName>
</protein>
<dbReference type="InterPro" id="IPR006431">
    <property type="entry name" value="Phage_tape_meas_C"/>
</dbReference>
<feature type="domain" description="Bacteriophage tail tape measure C-terminal" evidence="2">
    <location>
        <begin position="625"/>
        <end position="699"/>
    </location>
</feature>
<dbReference type="NCBIfam" id="TIGR02675">
    <property type="entry name" value="tape_meas_nterm"/>
    <property type="match status" value="1"/>
</dbReference>
<evidence type="ECO:0000256" key="1">
    <source>
        <dbReference type="SAM" id="Coils"/>
    </source>
</evidence>
<dbReference type="AlphaFoldDB" id="A0A7T5R3K3"/>
<dbReference type="EMBL" id="CP066681">
    <property type="protein sequence ID" value="QQG36821.1"/>
    <property type="molecule type" value="Genomic_DNA"/>
</dbReference>
<evidence type="ECO:0000259" key="2">
    <source>
        <dbReference type="Pfam" id="PF09718"/>
    </source>
</evidence>
<keyword evidence="1" id="KW-0175">Coiled coil</keyword>
<reference evidence="4 5" key="1">
    <citation type="submission" date="2020-07" db="EMBL/GenBank/DDBJ databases">
        <title>Huge and variable diversity of episymbiotic CPR bacteria and DPANN archaea in groundwater ecosystems.</title>
        <authorList>
            <person name="He C.Y."/>
            <person name="Keren R."/>
            <person name="Whittaker M."/>
            <person name="Farag I.F."/>
            <person name="Doudna J."/>
            <person name="Cate J.H.D."/>
            <person name="Banfield J.F."/>
        </authorList>
    </citation>
    <scope>NUCLEOTIDE SEQUENCE [LARGE SCALE GENOMIC DNA]</scope>
    <source>
        <strain evidence="4">NC_groundwater_70_Ag_B-0.1um_54_66</strain>
    </source>
</reference>
<evidence type="ECO:0000259" key="3">
    <source>
        <dbReference type="Pfam" id="PF20155"/>
    </source>
</evidence>
<dbReference type="Pfam" id="PF09718">
    <property type="entry name" value="Tape_meas_lam_C"/>
    <property type="match status" value="1"/>
</dbReference>
<gene>
    <name evidence="4" type="ORF">HYS17_03355</name>
</gene>
<dbReference type="InterPro" id="IPR013491">
    <property type="entry name" value="Tape_meas_N"/>
</dbReference>
<feature type="domain" description="Tape measure protein N-terminal" evidence="3">
    <location>
        <begin position="72"/>
        <end position="260"/>
    </location>
</feature>